<feature type="compositionally biased region" description="Polar residues" evidence="6">
    <location>
        <begin position="1"/>
        <end position="12"/>
    </location>
</feature>
<gene>
    <name evidence="8" type="ORF">RM423_02745</name>
</gene>
<evidence type="ECO:0000256" key="3">
    <source>
        <dbReference type="ARBA" id="ARBA00022692"/>
    </source>
</evidence>
<evidence type="ECO:0000256" key="2">
    <source>
        <dbReference type="ARBA" id="ARBA00022475"/>
    </source>
</evidence>
<feature type="transmembrane region" description="Helical" evidence="7">
    <location>
        <begin position="431"/>
        <end position="449"/>
    </location>
</feature>
<feature type="transmembrane region" description="Helical" evidence="7">
    <location>
        <begin position="111"/>
        <end position="129"/>
    </location>
</feature>
<dbReference type="Proteomes" id="UP001183176">
    <property type="component" value="Unassembled WGS sequence"/>
</dbReference>
<dbReference type="PANTHER" id="PTHR47089:SF1">
    <property type="entry name" value="GUANOSINE ABC TRANSPORTER PERMEASE PROTEIN NUPP"/>
    <property type="match status" value="1"/>
</dbReference>
<feature type="transmembrane region" description="Helical" evidence="7">
    <location>
        <begin position="33"/>
        <end position="53"/>
    </location>
</feature>
<feature type="transmembrane region" description="Helical" evidence="7">
    <location>
        <begin position="194"/>
        <end position="213"/>
    </location>
</feature>
<keyword evidence="3 7" id="KW-0812">Transmembrane</keyword>
<feature type="transmembrane region" description="Helical" evidence="7">
    <location>
        <begin position="618"/>
        <end position="636"/>
    </location>
</feature>
<feature type="transmembrane region" description="Helical" evidence="7">
    <location>
        <begin position="725"/>
        <end position="748"/>
    </location>
</feature>
<feature type="transmembrane region" description="Helical" evidence="7">
    <location>
        <begin position="804"/>
        <end position="824"/>
    </location>
</feature>
<proteinExistence type="predicted"/>
<feature type="region of interest" description="Disordered" evidence="6">
    <location>
        <begin position="1"/>
        <end position="21"/>
    </location>
</feature>
<evidence type="ECO:0000256" key="1">
    <source>
        <dbReference type="ARBA" id="ARBA00004651"/>
    </source>
</evidence>
<organism evidence="8 9">
    <name type="scientific">Jatrophihabitans lederbergiae</name>
    <dbReference type="NCBI Taxonomy" id="3075547"/>
    <lineage>
        <taxon>Bacteria</taxon>
        <taxon>Bacillati</taxon>
        <taxon>Actinomycetota</taxon>
        <taxon>Actinomycetes</taxon>
        <taxon>Jatrophihabitantales</taxon>
        <taxon>Jatrophihabitantaceae</taxon>
        <taxon>Jatrophihabitans</taxon>
    </lineage>
</organism>
<evidence type="ECO:0000256" key="5">
    <source>
        <dbReference type="ARBA" id="ARBA00023136"/>
    </source>
</evidence>
<evidence type="ECO:0000256" key="4">
    <source>
        <dbReference type="ARBA" id="ARBA00022989"/>
    </source>
</evidence>
<evidence type="ECO:0000256" key="7">
    <source>
        <dbReference type="SAM" id="Phobius"/>
    </source>
</evidence>
<keyword evidence="9" id="KW-1185">Reference proteome</keyword>
<dbReference type="InterPro" id="IPR001851">
    <property type="entry name" value="ABC_transp_permease"/>
</dbReference>
<dbReference type="CDD" id="cd06580">
    <property type="entry name" value="TM_PBP1_transp_TpRbsC_like"/>
    <property type="match status" value="2"/>
</dbReference>
<evidence type="ECO:0008006" key="10">
    <source>
        <dbReference type="Google" id="ProtNLM"/>
    </source>
</evidence>
<accession>A0ABU2J5R1</accession>
<evidence type="ECO:0000313" key="9">
    <source>
        <dbReference type="Proteomes" id="UP001183176"/>
    </source>
</evidence>
<feature type="transmembrane region" description="Helical" evidence="7">
    <location>
        <begin position="136"/>
        <end position="155"/>
    </location>
</feature>
<feature type="transmembrane region" description="Helical" evidence="7">
    <location>
        <begin position="469"/>
        <end position="493"/>
    </location>
</feature>
<keyword evidence="5 7" id="KW-0472">Membrane</keyword>
<feature type="transmembrane region" description="Helical" evidence="7">
    <location>
        <begin position="760"/>
        <end position="783"/>
    </location>
</feature>
<dbReference type="PANTHER" id="PTHR47089">
    <property type="entry name" value="ABC TRANSPORTER, PERMEASE PROTEIN"/>
    <property type="match status" value="1"/>
</dbReference>
<evidence type="ECO:0000313" key="8">
    <source>
        <dbReference type="EMBL" id="MDT0260306.1"/>
    </source>
</evidence>
<keyword evidence="2" id="KW-1003">Cell membrane</keyword>
<feature type="transmembrane region" description="Helical" evidence="7">
    <location>
        <begin position="588"/>
        <end position="611"/>
    </location>
</feature>
<feature type="transmembrane region" description="Helical" evidence="7">
    <location>
        <begin position="292"/>
        <end position="313"/>
    </location>
</feature>
<dbReference type="EMBL" id="JAVREH010000002">
    <property type="protein sequence ID" value="MDT0260306.1"/>
    <property type="molecule type" value="Genomic_DNA"/>
</dbReference>
<sequence length="837" mass="86126">MSTELATAQAASGGTGPAGMLAAQPARRRNRSWVVTVLAVLLALLIGGLMVVFSDERVRTDLGYLFSSPTDFFNDAWYTLRDTYIALFEGAIFDPQHASTLSQAFGPITTSIYTATPLICAGLAVALAFRAGLFNIGGNGQVIAGAFASGYLGLIVELPPVIHLVLAVAGGIAAGAFWGFIAGFLKARTGAHEVITTIMLNYVATFGLLYLLAKKSIVAPNNPQASKPIHGTARLPHLFGNGERIDLGIILALVAAAGVAWLLTKSTVGFRLRAVGANPAAARTAGMSVGSVTMLAMSLSGGLAGLGGATLALGGGTSYVVTPNIASNVGFDAITVALLGRSRPWGVVGAGLLFGALRTGGTQMQAAQSVQAPVDIITVIQALIVIFIAAPKLIEGFFRLKRLGLAPVATATTNLAVSITSVRAPRVPRHIMAGSVTIVLGLLATWGFGLGSRAGQKAVFQFALPGAKVHLGSATFVARPLILLMCLLILLAGVARLARRVPARWCSAVAILALLVAFMIWSVAGTFSGLNVVSLLQGALFPAAIPLILGSLAGVIGERSGVVNVAIEGQLLLGAFATAVIGTVTGSIWAGALGGMIAGLLVAAVLAALAIRYLVDQVIIGVVLNVFALGLTSFLFNKLLSPHATEFNEPGYFSTLKIPVLGDIPILGPVFFDGTIFLYLTYVLVAAVHFGLFHTRWGLRLRSVGEHPKAADTVGINVNQTRMRAVLLAGLIAGLGGAFLVIGAGAAGTFGLNMSAGRGFIALAAVIFGRWRPVGAVLAALLFGFADQLQSLLSQAGAPVDSNLLLTLPYVVTLLAVAGFIGRVQPPAADGQPYSVG</sequence>
<comment type="subcellular location">
    <subcellularLocation>
        <location evidence="1">Cell membrane</location>
        <topology evidence="1">Multi-pass membrane protein</topology>
    </subcellularLocation>
</comment>
<feature type="transmembrane region" description="Helical" evidence="7">
    <location>
        <begin position="245"/>
        <end position="263"/>
    </location>
</feature>
<dbReference type="RefSeq" id="WP_311421458.1">
    <property type="nucleotide sequence ID" value="NZ_JAVREH010000002.1"/>
</dbReference>
<reference evidence="9" key="1">
    <citation type="submission" date="2023-07" db="EMBL/GenBank/DDBJ databases">
        <title>30 novel species of actinomycetes from the DSMZ collection.</title>
        <authorList>
            <person name="Nouioui I."/>
        </authorList>
    </citation>
    <scope>NUCLEOTIDE SEQUENCE [LARGE SCALE GENOMIC DNA]</scope>
    <source>
        <strain evidence="9">DSM 44399</strain>
    </source>
</reference>
<feature type="transmembrane region" description="Helical" evidence="7">
    <location>
        <begin position="530"/>
        <end position="549"/>
    </location>
</feature>
<protein>
    <recommendedName>
        <fullName evidence="10">ABC transporter permease</fullName>
    </recommendedName>
</protein>
<comment type="caution">
    <text evidence="8">The sequence shown here is derived from an EMBL/GenBank/DDBJ whole genome shotgun (WGS) entry which is preliminary data.</text>
</comment>
<feature type="transmembrane region" description="Helical" evidence="7">
    <location>
        <begin position="676"/>
        <end position="693"/>
    </location>
</feature>
<feature type="transmembrane region" description="Helical" evidence="7">
    <location>
        <begin position="505"/>
        <end position="524"/>
    </location>
</feature>
<feature type="transmembrane region" description="Helical" evidence="7">
    <location>
        <begin position="161"/>
        <end position="182"/>
    </location>
</feature>
<feature type="transmembrane region" description="Helical" evidence="7">
    <location>
        <begin position="561"/>
        <end position="582"/>
    </location>
</feature>
<dbReference type="Pfam" id="PF02653">
    <property type="entry name" value="BPD_transp_2"/>
    <property type="match status" value="2"/>
</dbReference>
<name>A0ABU2J5R1_9ACTN</name>
<feature type="transmembrane region" description="Helical" evidence="7">
    <location>
        <begin position="376"/>
        <end position="394"/>
    </location>
</feature>
<keyword evidence="4 7" id="KW-1133">Transmembrane helix</keyword>
<evidence type="ECO:0000256" key="6">
    <source>
        <dbReference type="SAM" id="MobiDB-lite"/>
    </source>
</evidence>